<organism evidence="8">
    <name type="scientific">bioreactor metagenome</name>
    <dbReference type="NCBI Taxonomy" id="1076179"/>
    <lineage>
        <taxon>unclassified sequences</taxon>
        <taxon>metagenomes</taxon>
        <taxon>ecological metagenomes</taxon>
    </lineage>
</organism>
<dbReference type="PANTHER" id="PTHR34581">
    <property type="entry name" value="PTS SYSTEM N,N'-DIACETYLCHITOBIOSE-SPECIFIC EIIB COMPONENT"/>
    <property type="match status" value="1"/>
</dbReference>
<comment type="caution">
    <text evidence="8">The sequence shown here is derived from an EMBL/GenBank/DDBJ whole genome shotgun (WGS) entry which is preliminary data.</text>
</comment>
<keyword evidence="1" id="KW-0813">Transport</keyword>
<protein>
    <submittedName>
        <fullName evidence="8">PTS system N,N'-diacetylchitobiose-specific EIIB component</fullName>
        <ecNumber evidence="8">2.7.1.196</ecNumber>
    </submittedName>
</protein>
<evidence type="ECO:0000256" key="5">
    <source>
        <dbReference type="ARBA" id="ARBA00022683"/>
    </source>
</evidence>
<name>A0A645HAP7_9ZZZZ</name>
<evidence type="ECO:0000256" key="2">
    <source>
        <dbReference type="ARBA" id="ARBA00022553"/>
    </source>
</evidence>
<evidence type="ECO:0000256" key="3">
    <source>
        <dbReference type="ARBA" id="ARBA00022597"/>
    </source>
</evidence>
<dbReference type="AlphaFoldDB" id="A0A645HAP7"/>
<keyword evidence="3" id="KW-0762">Sugar transport</keyword>
<dbReference type="Pfam" id="PF02302">
    <property type="entry name" value="PTS_IIB"/>
    <property type="match status" value="1"/>
</dbReference>
<keyword evidence="4 8" id="KW-0808">Transferase</keyword>
<evidence type="ECO:0000259" key="7">
    <source>
        <dbReference type="PROSITE" id="PS51100"/>
    </source>
</evidence>
<evidence type="ECO:0000256" key="4">
    <source>
        <dbReference type="ARBA" id="ARBA00022679"/>
    </source>
</evidence>
<gene>
    <name evidence="8" type="primary">chbB_2</name>
    <name evidence="8" type="ORF">SDC9_183612</name>
</gene>
<dbReference type="PROSITE" id="PS51100">
    <property type="entry name" value="PTS_EIIB_TYPE_3"/>
    <property type="match status" value="1"/>
</dbReference>
<dbReference type="InterPro" id="IPR036095">
    <property type="entry name" value="PTS_EIIB-like_sf"/>
</dbReference>
<evidence type="ECO:0000256" key="1">
    <source>
        <dbReference type="ARBA" id="ARBA00022448"/>
    </source>
</evidence>
<dbReference type="GO" id="GO:0016301">
    <property type="term" value="F:kinase activity"/>
    <property type="evidence" value="ECO:0007669"/>
    <property type="project" value="UniProtKB-KW"/>
</dbReference>
<reference evidence="8" key="1">
    <citation type="submission" date="2019-08" db="EMBL/GenBank/DDBJ databases">
        <authorList>
            <person name="Kucharzyk K."/>
            <person name="Murdoch R.W."/>
            <person name="Higgins S."/>
            <person name="Loffler F."/>
        </authorList>
    </citation>
    <scope>NUCLEOTIDE SEQUENCE</scope>
</reference>
<dbReference type="InterPro" id="IPR051819">
    <property type="entry name" value="PTS_sugar-specific_EIIB"/>
</dbReference>
<dbReference type="SUPFAM" id="SSF52794">
    <property type="entry name" value="PTS system IIB component-like"/>
    <property type="match status" value="1"/>
</dbReference>
<keyword evidence="2" id="KW-0597">Phosphoprotein</keyword>
<accession>A0A645HAP7</accession>
<dbReference type="GO" id="GO:0009401">
    <property type="term" value="P:phosphoenolpyruvate-dependent sugar phosphotransferase system"/>
    <property type="evidence" value="ECO:0007669"/>
    <property type="project" value="UniProtKB-KW"/>
</dbReference>
<keyword evidence="6" id="KW-0418">Kinase</keyword>
<proteinExistence type="predicted"/>
<dbReference type="PANTHER" id="PTHR34581:SF2">
    <property type="entry name" value="PTS SYSTEM N,N'-DIACETYLCHITOBIOSE-SPECIFIC EIIB COMPONENT"/>
    <property type="match status" value="1"/>
</dbReference>
<feature type="domain" description="PTS EIIB type-3" evidence="7">
    <location>
        <begin position="1"/>
        <end position="79"/>
    </location>
</feature>
<evidence type="ECO:0000256" key="6">
    <source>
        <dbReference type="ARBA" id="ARBA00022777"/>
    </source>
</evidence>
<dbReference type="Gene3D" id="3.40.50.2300">
    <property type="match status" value="1"/>
</dbReference>
<keyword evidence="5" id="KW-0598">Phosphotransferase system</keyword>
<dbReference type="InterPro" id="IPR013012">
    <property type="entry name" value="PTS_EIIB_3"/>
</dbReference>
<sequence>MEDAAAQLGIECQVSAHPVTAAKSVASDADIVLLGPQIRFELNNIKSLLPDKEVRVIDMIDYGMIDGKAIVNKIVDFIK</sequence>
<dbReference type="GO" id="GO:0008982">
    <property type="term" value="F:protein-N(PI)-phosphohistidine-sugar phosphotransferase activity"/>
    <property type="evidence" value="ECO:0007669"/>
    <property type="project" value="InterPro"/>
</dbReference>
<evidence type="ECO:0000313" key="8">
    <source>
        <dbReference type="EMBL" id="MPN36107.1"/>
    </source>
</evidence>
<dbReference type="EMBL" id="VSSQ01090057">
    <property type="protein sequence ID" value="MPN36107.1"/>
    <property type="molecule type" value="Genomic_DNA"/>
</dbReference>
<dbReference type="InterPro" id="IPR003501">
    <property type="entry name" value="PTS_EIIB_2/3"/>
</dbReference>
<dbReference type="EC" id="2.7.1.196" evidence="8"/>